<dbReference type="OrthoDB" id="3795553at2759"/>
<sequence length="507" mass="54153">MTLKSLAVRTKKSLSGLYSSHKESTQVPSSPGTPANKQITPPKAASSTVEEFGLLRSDDNISPGRDSPSRCHRLLGSLRSMKSLRTLRSSQSSCKKSEDEPPVKTETPHTPVKETPSVSLNFEASPANVPMFGPMTRTISCSSSLRVHHSSPITVPILIRENTPISLGTPSGLGTFPVGTVPDTPAPLQCASVQEAIISNAKKGSTGSASPDDDLEIEPLPTPMPGTNLPLEDMAPPGIMITSPSAPSMQGHDAPGYFDSVLVPDENDYERTKTLDTESGFPIFEEIPTGAVETNIPNLYDATMLVHATIPEVEPASFDQSFPIAPLVDSLATCASKSPSSSNDYGESVAYIVYDGASEAGQKRKKCPGHWGRLTSQCSGHPRYDGKGYGRREATSSSHYWTDSTEPTTADPTELTQYTNHEEAVAEAKLRTAIEELDAATLPARPKSPVDDKRALQGIIRSYGHLREGTDDATGGVLLAEGPEGITQEIKDEVETSIRVMNRSLGG</sequence>
<reference evidence="2 3" key="1">
    <citation type="submission" date="2016-05" db="EMBL/GenBank/DDBJ databases">
        <title>Comparative analysis of secretome profiles of manganese(II)-oxidizing ascomycete fungi.</title>
        <authorList>
            <consortium name="DOE Joint Genome Institute"/>
            <person name="Zeiner C.A."/>
            <person name="Purvine S.O."/>
            <person name="Zink E.M."/>
            <person name="Wu S."/>
            <person name="Pasa-Tolic L."/>
            <person name="Chaput D.L."/>
            <person name="Haridas S."/>
            <person name="Grigoriev I.V."/>
            <person name="Santelli C.M."/>
            <person name="Hansel C.M."/>
        </authorList>
    </citation>
    <scope>NUCLEOTIDE SEQUENCE [LARGE SCALE GENOMIC DNA]</scope>
    <source>
        <strain evidence="2 3">AP3s5-JAC2a</strain>
    </source>
</reference>
<proteinExistence type="predicted"/>
<dbReference type="Proteomes" id="UP000077069">
    <property type="component" value="Unassembled WGS sequence"/>
</dbReference>
<feature type="compositionally biased region" description="Basic and acidic residues" evidence="1">
    <location>
        <begin position="95"/>
        <end position="107"/>
    </location>
</feature>
<gene>
    <name evidence="2" type="ORF">CC84DRAFT_1162045</name>
</gene>
<dbReference type="GeneID" id="28761377"/>
<dbReference type="AlphaFoldDB" id="A0A177CMC4"/>
<name>A0A177CMC4_9PLEO</name>
<dbReference type="EMBL" id="KV441550">
    <property type="protein sequence ID" value="OAG08028.1"/>
    <property type="molecule type" value="Genomic_DNA"/>
</dbReference>
<keyword evidence="3" id="KW-1185">Reference proteome</keyword>
<feature type="region of interest" description="Disordered" evidence="1">
    <location>
        <begin position="201"/>
        <end position="221"/>
    </location>
</feature>
<evidence type="ECO:0000313" key="2">
    <source>
        <dbReference type="EMBL" id="OAG08028.1"/>
    </source>
</evidence>
<protein>
    <submittedName>
        <fullName evidence="2">Uncharacterized protein</fullName>
    </submittedName>
</protein>
<evidence type="ECO:0000313" key="3">
    <source>
        <dbReference type="Proteomes" id="UP000077069"/>
    </source>
</evidence>
<dbReference type="InParanoid" id="A0A177CMC4"/>
<feature type="compositionally biased region" description="Polar residues" evidence="1">
    <location>
        <begin position="25"/>
        <end position="49"/>
    </location>
</feature>
<organism evidence="2 3">
    <name type="scientific">Paraphaeosphaeria sporulosa</name>
    <dbReference type="NCBI Taxonomy" id="1460663"/>
    <lineage>
        <taxon>Eukaryota</taxon>
        <taxon>Fungi</taxon>
        <taxon>Dikarya</taxon>
        <taxon>Ascomycota</taxon>
        <taxon>Pezizomycotina</taxon>
        <taxon>Dothideomycetes</taxon>
        <taxon>Pleosporomycetidae</taxon>
        <taxon>Pleosporales</taxon>
        <taxon>Massarineae</taxon>
        <taxon>Didymosphaeriaceae</taxon>
        <taxon>Paraphaeosphaeria</taxon>
    </lineage>
</organism>
<evidence type="ECO:0000256" key="1">
    <source>
        <dbReference type="SAM" id="MobiDB-lite"/>
    </source>
</evidence>
<accession>A0A177CMC4</accession>
<feature type="region of interest" description="Disordered" evidence="1">
    <location>
        <begin position="85"/>
        <end position="115"/>
    </location>
</feature>
<dbReference type="RefSeq" id="XP_018038393.1">
    <property type="nucleotide sequence ID" value="XM_018177891.1"/>
</dbReference>
<feature type="region of interest" description="Disordered" evidence="1">
    <location>
        <begin position="1"/>
        <end position="70"/>
    </location>
</feature>